<protein>
    <submittedName>
        <fullName evidence="1">Uncharacterized protein</fullName>
    </submittedName>
</protein>
<comment type="caution">
    <text evidence="1">The sequence shown here is derived from an EMBL/GenBank/DDBJ whole genome shotgun (WGS) entry which is preliminary data.</text>
</comment>
<dbReference type="AlphaFoldDB" id="A0A0F9R4A7"/>
<name>A0A0F9R4A7_9ZZZZ</name>
<evidence type="ECO:0000313" key="1">
    <source>
        <dbReference type="EMBL" id="KKN51400.1"/>
    </source>
</evidence>
<organism evidence="1">
    <name type="scientific">marine sediment metagenome</name>
    <dbReference type="NCBI Taxonomy" id="412755"/>
    <lineage>
        <taxon>unclassified sequences</taxon>
        <taxon>metagenomes</taxon>
        <taxon>ecological metagenomes</taxon>
    </lineage>
</organism>
<accession>A0A0F9R4A7</accession>
<sequence length="111" mass="12776">MFVSRRPIGRGVTIQGDDEAFVLRPARIEWYEPHVVFLFDSALRQYEQPVTLGRTVEVRPYIFLCVRRLTWGTNVGRNLLEVEIGINAPQGTAIIPHEVAPWRHAKPLLTR</sequence>
<gene>
    <name evidence="1" type="ORF">LCGC14_0622970</name>
</gene>
<dbReference type="EMBL" id="LAZR01001064">
    <property type="protein sequence ID" value="KKN51400.1"/>
    <property type="molecule type" value="Genomic_DNA"/>
</dbReference>
<reference evidence="1" key="1">
    <citation type="journal article" date="2015" name="Nature">
        <title>Complex archaea that bridge the gap between prokaryotes and eukaryotes.</title>
        <authorList>
            <person name="Spang A."/>
            <person name="Saw J.H."/>
            <person name="Jorgensen S.L."/>
            <person name="Zaremba-Niedzwiedzka K."/>
            <person name="Martijn J."/>
            <person name="Lind A.E."/>
            <person name="van Eijk R."/>
            <person name="Schleper C."/>
            <person name="Guy L."/>
            <person name="Ettema T.J."/>
        </authorList>
    </citation>
    <scope>NUCLEOTIDE SEQUENCE</scope>
</reference>
<proteinExistence type="predicted"/>